<organism evidence="2 3">
    <name type="scientific">Streptomyces formicae</name>
    <dbReference type="NCBI Taxonomy" id="1616117"/>
    <lineage>
        <taxon>Bacteria</taxon>
        <taxon>Bacillati</taxon>
        <taxon>Actinomycetota</taxon>
        <taxon>Actinomycetes</taxon>
        <taxon>Kitasatosporales</taxon>
        <taxon>Streptomycetaceae</taxon>
        <taxon>Streptomyces</taxon>
    </lineage>
</organism>
<protein>
    <submittedName>
        <fullName evidence="2">Uncharacterized protein</fullName>
    </submittedName>
</protein>
<evidence type="ECO:0000313" key="2">
    <source>
        <dbReference type="EMBL" id="ATL26954.1"/>
    </source>
</evidence>
<proteinExistence type="predicted"/>
<accession>A0A291Q693</accession>
<gene>
    <name evidence="2" type="ORF">KY5_1936c</name>
</gene>
<dbReference type="Proteomes" id="UP000221011">
    <property type="component" value="Chromosome"/>
</dbReference>
<feature type="region of interest" description="Disordered" evidence="1">
    <location>
        <begin position="76"/>
        <end position="103"/>
    </location>
</feature>
<evidence type="ECO:0000313" key="3">
    <source>
        <dbReference type="Proteomes" id="UP000221011"/>
    </source>
</evidence>
<evidence type="ECO:0000256" key="1">
    <source>
        <dbReference type="SAM" id="MobiDB-lite"/>
    </source>
</evidence>
<dbReference type="EMBL" id="CP022685">
    <property type="protein sequence ID" value="ATL26954.1"/>
    <property type="molecule type" value="Genomic_DNA"/>
</dbReference>
<name>A0A291Q693_9ACTN</name>
<dbReference type="RefSeq" id="WP_098241857.1">
    <property type="nucleotide sequence ID" value="NZ_CP022685.1"/>
</dbReference>
<keyword evidence="3" id="KW-1185">Reference proteome</keyword>
<sequence length="103" mass="11045">MAGVVTGFAVFVLKRRTGLNVWLNSPVVGVITGSAEFVLKRRTGLNVWPNSPVVGVVTGFAVFVLKRRTGWGLASHRLQSSPRRQAVKPPPGGPTWALTPPSE</sequence>
<dbReference type="AlphaFoldDB" id="A0A291Q693"/>
<dbReference type="KEGG" id="sfk:KY5_1936c"/>
<reference evidence="2 3" key="1">
    <citation type="submission" date="2017-08" db="EMBL/GenBank/DDBJ databases">
        <title>Complete Genome Sequence of Streptomyces formicae KY5, the formicamycin producer.</title>
        <authorList>
            <person name="Holmes N.A."/>
            <person name="Devine R."/>
            <person name="Qin Z."/>
            <person name="Seipke R.F."/>
            <person name="Wilkinson B."/>
            <person name="Hutchings M.I."/>
        </authorList>
    </citation>
    <scope>NUCLEOTIDE SEQUENCE [LARGE SCALE GENOMIC DNA]</scope>
    <source>
        <strain evidence="2 3">KY5</strain>
    </source>
</reference>